<dbReference type="InterPro" id="IPR002156">
    <property type="entry name" value="RNaseH_domain"/>
</dbReference>
<name>A0AAV7E5D3_ARIFI</name>
<evidence type="ECO:0000259" key="1">
    <source>
        <dbReference type="PROSITE" id="PS50879"/>
    </source>
</evidence>
<comment type="caution">
    <text evidence="2">The sequence shown here is derived from an EMBL/GenBank/DDBJ whole genome shotgun (WGS) entry which is preliminary data.</text>
</comment>
<proteinExistence type="predicted"/>
<dbReference type="Pfam" id="PF13966">
    <property type="entry name" value="zf-RVT"/>
    <property type="match status" value="1"/>
</dbReference>
<dbReference type="CDD" id="cd06222">
    <property type="entry name" value="RNase_H_like"/>
    <property type="match status" value="1"/>
</dbReference>
<dbReference type="InterPro" id="IPR044730">
    <property type="entry name" value="RNase_H-like_dom_plant"/>
</dbReference>
<dbReference type="AlphaFoldDB" id="A0AAV7E5D3"/>
<dbReference type="InterPro" id="IPR012337">
    <property type="entry name" value="RNaseH-like_sf"/>
</dbReference>
<dbReference type="InterPro" id="IPR036397">
    <property type="entry name" value="RNaseH_sf"/>
</dbReference>
<organism evidence="2 3">
    <name type="scientific">Aristolochia fimbriata</name>
    <name type="common">White veined hardy Dutchman's pipe vine</name>
    <dbReference type="NCBI Taxonomy" id="158543"/>
    <lineage>
        <taxon>Eukaryota</taxon>
        <taxon>Viridiplantae</taxon>
        <taxon>Streptophyta</taxon>
        <taxon>Embryophyta</taxon>
        <taxon>Tracheophyta</taxon>
        <taxon>Spermatophyta</taxon>
        <taxon>Magnoliopsida</taxon>
        <taxon>Magnoliidae</taxon>
        <taxon>Piperales</taxon>
        <taxon>Aristolochiaceae</taxon>
        <taxon>Aristolochia</taxon>
    </lineage>
</organism>
<dbReference type="InterPro" id="IPR026960">
    <property type="entry name" value="RVT-Znf"/>
</dbReference>
<keyword evidence="3" id="KW-1185">Reference proteome</keyword>
<dbReference type="GO" id="GO:0004523">
    <property type="term" value="F:RNA-DNA hybrid ribonuclease activity"/>
    <property type="evidence" value="ECO:0007669"/>
    <property type="project" value="InterPro"/>
</dbReference>
<dbReference type="PROSITE" id="PS50879">
    <property type="entry name" value="RNASE_H_1"/>
    <property type="match status" value="1"/>
</dbReference>
<evidence type="ECO:0000313" key="2">
    <source>
        <dbReference type="EMBL" id="KAG9442593.1"/>
    </source>
</evidence>
<accession>A0AAV7E5D3</accession>
<dbReference type="PANTHER" id="PTHR33116">
    <property type="entry name" value="REVERSE TRANSCRIPTASE ZINC-BINDING DOMAIN-CONTAINING PROTEIN-RELATED-RELATED"/>
    <property type="match status" value="1"/>
</dbReference>
<dbReference type="Proteomes" id="UP000825729">
    <property type="component" value="Unassembled WGS sequence"/>
</dbReference>
<sequence length="643" mass="72840">MDSGVLQHFAFTVGCSVGALPSTYLGLPLFHSRISKSLWCPVIEKVQKRLSIWKDKMLSKVGRLILIRACLSGIPMHYLSFMHCPSSVVKDLERIYRNFLWKGATEDFKYHLVNWRKVCLPKSKGGLGIHRIALVNQAFMLKWCWRINMDRSASWSKLVILNFGVEGDTWFMGWHSPRKLSVIWRYIFKLFDEFRNRIRWAVGNGQHTLFWRDIWLGSVPLRISHPSLCRVAALPDATVLGTLGSNHSHSTDWTSVFRRALREDEVIALSSLESLIGSFYKDDDRPDSLIWSPSTDGSFTMAFAYKALLPSSDAHVSRRAWQLLAPPKVQFFIWSSLHGKILTRDVLARRGQQLNSLLCPSCDTWMETADHLLLHCEYTWKIWTWFVEQFNCSWAVPSSLASLLTMSPPSHLSTTGLLMLRCLIAFLPWAIWGERNKRIFQTKSKQWEEVAHSVQTFVIQWLVVQGKLKDSEVARPAWGVIASARSFCPPSTPAAWIPPPAGTIKVDFDSSSLGNPGPAGYGGVFWNSEGDILMSYAGPIGIEDSTSAEVHGVLHALRHFQNRFSSPLLIEGDSSNVISWCKQTSAPPWRFLYIFREISFLTSTFVHEWHCTPRSANSLADSLAKEGTQLSAPIVRVSPPFVN</sequence>
<dbReference type="Gene3D" id="3.30.420.10">
    <property type="entry name" value="Ribonuclease H-like superfamily/Ribonuclease H"/>
    <property type="match status" value="1"/>
</dbReference>
<dbReference type="PANTHER" id="PTHR33116:SF75">
    <property type="entry name" value="RIBONUCLEASE H PROTEIN"/>
    <property type="match status" value="1"/>
</dbReference>
<gene>
    <name evidence="2" type="ORF">H6P81_018447</name>
</gene>
<dbReference type="GO" id="GO:0003676">
    <property type="term" value="F:nucleic acid binding"/>
    <property type="evidence" value="ECO:0007669"/>
    <property type="project" value="InterPro"/>
</dbReference>
<evidence type="ECO:0000313" key="3">
    <source>
        <dbReference type="Proteomes" id="UP000825729"/>
    </source>
</evidence>
<reference evidence="2 3" key="1">
    <citation type="submission" date="2021-07" db="EMBL/GenBank/DDBJ databases">
        <title>The Aristolochia fimbriata genome: insights into angiosperm evolution, floral development and chemical biosynthesis.</title>
        <authorList>
            <person name="Jiao Y."/>
        </authorList>
    </citation>
    <scope>NUCLEOTIDE SEQUENCE [LARGE SCALE GENOMIC DNA]</scope>
    <source>
        <strain evidence="2">IBCAS-2021</strain>
        <tissue evidence="2">Leaf</tissue>
    </source>
</reference>
<protein>
    <recommendedName>
        <fullName evidence="1">RNase H type-1 domain-containing protein</fullName>
    </recommendedName>
</protein>
<dbReference type="SUPFAM" id="SSF53098">
    <property type="entry name" value="Ribonuclease H-like"/>
    <property type="match status" value="1"/>
</dbReference>
<dbReference type="Pfam" id="PF13456">
    <property type="entry name" value="RVT_3"/>
    <property type="match status" value="1"/>
</dbReference>
<feature type="domain" description="RNase H type-1" evidence="1">
    <location>
        <begin position="500"/>
        <end position="629"/>
    </location>
</feature>
<dbReference type="EMBL" id="JAINDJ010000007">
    <property type="protein sequence ID" value="KAG9442593.1"/>
    <property type="molecule type" value="Genomic_DNA"/>
</dbReference>